<dbReference type="Proteomes" id="UP000284772">
    <property type="component" value="Unassembled WGS sequence"/>
</dbReference>
<protein>
    <submittedName>
        <fullName evidence="3">Uncharacterized protein</fullName>
    </submittedName>
</protein>
<evidence type="ECO:0000313" key="2">
    <source>
        <dbReference type="EMBL" id="RGT43952.1"/>
    </source>
</evidence>
<evidence type="ECO:0000313" key="4">
    <source>
        <dbReference type="Proteomes" id="UP000284772"/>
    </source>
</evidence>
<gene>
    <name evidence="2" type="ORF">DWX27_23685</name>
    <name evidence="3" type="ORF">DWZ32_03820</name>
</gene>
<dbReference type="EMBL" id="QRWT01000055">
    <property type="protein sequence ID" value="RGT43952.1"/>
    <property type="molecule type" value="Genomic_DNA"/>
</dbReference>
<dbReference type="EMBL" id="QRQM01000003">
    <property type="protein sequence ID" value="RHN09525.1"/>
    <property type="molecule type" value="Genomic_DNA"/>
</dbReference>
<evidence type="ECO:0000313" key="3">
    <source>
        <dbReference type="EMBL" id="RHN09525.1"/>
    </source>
</evidence>
<sequence length="751" mass="79449">MSMKSKFLFGALLGSIALASCTADEELNSPAVSQESPIKFAVSLEGSDGMPILTRADMTSDFGLNFEAGDLMSLFHGIADVSSSLTGYQNAIYEGSAKDGEAFVFTTKSMVLEKGAIMVYPADTAFTNSGSAAPVITIPENQDARTKELTPYMSELLTIGSYNEPSTENTAGYGKKYDIILKRVGTTLILTTVPSNTDKIDGLGVSPLKVSSIEMNASDAFTTSISVKYNADTPYRNSEFSLWTKVSDVDVDNATVANALTTTDITDNYNAVFTLLPAKTGTIISSANVVIKTNYGKVTLEDVKGDIWGKTATTVTYDKTVTEGIQEVLNNTWTNATTGSFIGEKIGKFGKRSIQADMSTLDMDGLHITDQQHLIDALKVYDAIANDATVDFFLDGDENGEFVMDAEATAAYEARVADAENKITFKLSTDPATQCDAVKFVSTTETEVPTALKFGTATPVKFAGLWKYSDSKTFDYIASLEVVEGATMTMTNMITATATNPATTAITNNGTVNISGATTLKLNMTNNGVIDIPVGAEFLMNGAELTNNATSLEVYGKIDNAGSLGVQSNTSGKINNYGYITQKNADAYTYVSTNASTGKTFADAFAADAKIGTIELFGTGNVNTVVASTGLPGFIKVITNVTSVTQAEVGEYANYVEITGACTACGTLPTTVKYVEVKSSARVVWTTAAFTLTGLIVDDGYSLNIPRGSVVTATTTYLKGRIYNAGTFNCTDFDGYLGGASTDANNVIVGG</sequence>
<feature type="chain" id="PRO_5043189286" evidence="1">
    <location>
        <begin position="20"/>
        <end position="751"/>
    </location>
</feature>
<accession>A0A412NRI9</accession>
<name>A0A412NRI9_9BACE</name>
<dbReference type="AlphaFoldDB" id="A0A412NRI9"/>
<keyword evidence="1" id="KW-0732">Signal</keyword>
<comment type="caution">
    <text evidence="3">The sequence shown here is derived from an EMBL/GenBank/DDBJ whole genome shotgun (WGS) entry which is preliminary data.</text>
</comment>
<evidence type="ECO:0000313" key="5">
    <source>
        <dbReference type="Proteomes" id="UP000286003"/>
    </source>
</evidence>
<organism evidence="3 5">
    <name type="scientific">Bacteroides intestinalis</name>
    <dbReference type="NCBI Taxonomy" id="329854"/>
    <lineage>
        <taxon>Bacteria</taxon>
        <taxon>Pseudomonadati</taxon>
        <taxon>Bacteroidota</taxon>
        <taxon>Bacteroidia</taxon>
        <taxon>Bacteroidales</taxon>
        <taxon>Bacteroidaceae</taxon>
        <taxon>Bacteroides</taxon>
    </lineage>
</organism>
<evidence type="ECO:0000256" key="1">
    <source>
        <dbReference type="SAM" id="SignalP"/>
    </source>
</evidence>
<dbReference type="PROSITE" id="PS51257">
    <property type="entry name" value="PROKAR_LIPOPROTEIN"/>
    <property type="match status" value="1"/>
</dbReference>
<dbReference type="Proteomes" id="UP000286003">
    <property type="component" value="Unassembled WGS sequence"/>
</dbReference>
<reference evidence="4 5" key="1">
    <citation type="submission" date="2018-08" db="EMBL/GenBank/DDBJ databases">
        <title>A genome reference for cultivated species of the human gut microbiota.</title>
        <authorList>
            <person name="Zou Y."/>
            <person name="Xue W."/>
            <person name="Luo G."/>
        </authorList>
    </citation>
    <scope>NUCLEOTIDE SEQUENCE [LARGE SCALE GENOMIC DNA]</scope>
    <source>
        <strain evidence="2 4">AF19-10AC</strain>
        <strain evidence="3 5">AF31-23</strain>
    </source>
</reference>
<proteinExistence type="predicted"/>
<feature type="signal peptide" evidence="1">
    <location>
        <begin position="1"/>
        <end position="19"/>
    </location>
</feature>